<feature type="compositionally biased region" description="Low complexity" evidence="7">
    <location>
        <begin position="669"/>
        <end position="688"/>
    </location>
</feature>
<evidence type="ECO:0000259" key="8">
    <source>
        <dbReference type="PROSITE" id="PS50217"/>
    </source>
</evidence>
<evidence type="ECO:0000313" key="10">
    <source>
        <dbReference type="Proteomes" id="UP000824890"/>
    </source>
</evidence>
<dbReference type="Gene3D" id="1.20.5.170">
    <property type="match status" value="1"/>
</dbReference>
<dbReference type="InterPro" id="IPR032675">
    <property type="entry name" value="LRR_dom_sf"/>
</dbReference>
<comment type="caution">
    <text evidence="9">The sequence shown here is derived from an EMBL/GenBank/DDBJ whole genome shotgun (WGS) entry which is preliminary data.</text>
</comment>
<protein>
    <recommendedName>
        <fullName evidence="8">BZIP domain-containing protein</fullName>
    </recommendedName>
</protein>
<feature type="compositionally biased region" description="Polar residues" evidence="7">
    <location>
        <begin position="689"/>
        <end position="707"/>
    </location>
</feature>
<dbReference type="Pfam" id="PF12498">
    <property type="entry name" value="bZIP_C"/>
    <property type="match status" value="1"/>
</dbReference>
<keyword evidence="10" id="KW-1185">Reference proteome</keyword>
<evidence type="ECO:0000256" key="6">
    <source>
        <dbReference type="ARBA" id="ARBA00023242"/>
    </source>
</evidence>
<dbReference type="PROSITE" id="PS00036">
    <property type="entry name" value="BZIP_BASIC"/>
    <property type="match status" value="1"/>
</dbReference>
<reference evidence="9 10" key="1">
    <citation type="submission" date="2021-05" db="EMBL/GenBank/DDBJ databases">
        <title>Genome Assembly of Synthetic Allotetraploid Brassica napus Reveals Homoeologous Exchanges between Subgenomes.</title>
        <authorList>
            <person name="Davis J.T."/>
        </authorList>
    </citation>
    <scope>NUCLEOTIDE SEQUENCE [LARGE SCALE GENOMIC DNA]</scope>
    <source>
        <strain evidence="10">cv. Da-Ae</strain>
        <tissue evidence="9">Seedling</tissue>
    </source>
</reference>
<feature type="region of interest" description="Disordered" evidence="7">
    <location>
        <begin position="54"/>
        <end position="73"/>
    </location>
</feature>
<proteinExistence type="inferred from homology"/>
<dbReference type="InterPro" id="IPR004827">
    <property type="entry name" value="bZIP"/>
</dbReference>
<sequence length="905" mass="98887">MPAISAALKSQRLRKNRGSYSCGRCGQPKKGHVCHLPPLDVPATPIAPEPLTSVSAAASSSTRPPAPPPRQPFTHLRRALSFDDDEARDSLDLDLDADVVQPGRFHAVGLWEVLKRLPPSGLLMAARVCRGWRETAGKMWKSAEELRIRVPKRAQIGYVGSLLQKCPALVRLSLKIESEFDATTLACIAFSCPNLEVLEISTSAAAVNRISGDELGRFVSNKRGLRSLRMEGCSSLGGVALTSTSLSTLWLADLHSLSRMIFNCPNLIEISLEFSLHEDDSTDLVAMIDGLGRTCTRLQNIHIASLKLSRSFVLALTAVNFRDLRMLSLVLGIDITDASVAAISSTYTNLELLDLSGSSITDTGLGMICDALPDTLSKLLVAACPNITSSGIQFATAQLPLLELMDCGMTVSDPTSDNPTIEEKSSTPQKASGYNQKMFIKLKRLKKLSLWGGSSLDALFLNCPELKDLNLNLCSNLQPESLVLQCPKLELVSASGCQNLLIGAIRKQGPPPPPTVSLAIRQAFSTTIVNHDSAQANNSTAGGSHDQSPFYLVSENFAAGEIHMPLKRLAYASKRIRAPPSLYQERREDENKKKRRKVERERLLKENSGSDQTNAIDRLSPPVQSLSTVDETGDVVEIQKPPRNHQGSRKQQARSCLRRRVGTVEPEDSSASSSVNQNQSQPPQGSVVAQTSPGASSVRSVPSTSIQKKLDVPARQATSISSRDDSDDDDLDGDADNGDPTDVKRARRMLSNRESARRSRRRKQEQMNEFDTQVGQLRGEHSTLLSRLSDMNHKCDAAAVDNRILRADIETLRTKVKMVEETVKRVTGVNPLHWARPNMGTPLNNTPIDSSRILPNSNHMLEPAIPSTTNAGLASNQRVERANLLLEQVNREGMQNQFAINPNLY</sequence>
<keyword evidence="6" id="KW-0539">Nucleus</keyword>
<evidence type="ECO:0000256" key="3">
    <source>
        <dbReference type="ARBA" id="ARBA00023015"/>
    </source>
</evidence>
<dbReference type="SMART" id="SM00338">
    <property type="entry name" value="BRLZ"/>
    <property type="match status" value="1"/>
</dbReference>
<feature type="region of interest" description="Disordered" evidence="7">
    <location>
        <begin position="582"/>
        <end position="771"/>
    </location>
</feature>
<feature type="compositionally biased region" description="Acidic residues" evidence="7">
    <location>
        <begin position="725"/>
        <end position="739"/>
    </location>
</feature>
<dbReference type="Pfam" id="PF00170">
    <property type="entry name" value="bZIP_1"/>
    <property type="match status" value="1"/>
</dbReference>
<evidence type="ECO:0000256" key="7">
    <source>
        <dbReference type="SAM" id="MobiDB-lite"/>
    </source>
</evidence>
<accession>A0ABQ7ZXI5</accession>
<keyword evidence="3" id="KW-0805">Transcription regulation</keyword>
<evidence type="ECO:0000256" key="5">
    <source>
        <dbReference type="ARBA" id="ARBA00023163"/>
    </source>
</evidence>
<dbReference type="PANTHER" id="PTHR46408:SF14">
    <property type="entry name" value="BASIC LEUCINE ZIPPER 25"/>
    <property type="match status" value="1"/>
</dbReference>
<dbReference type="InterPro" id="IPR036047">
    <property type="entry name" value="F-box-like_dom_sf"/>
</dbReference>
<dbReference type="PANTHER" id="PTHR46408">
    <property type="entry name" value="BASIC LEUCINE ZIPPER 63"/>
    <property type="match status" value="1"/>
</dbReference>
<dbReference type="SUPFAM" id="SSF52047">
    <property type="entry name" value="RNI-like"/>
    <property type="match status" value="2"/>
</dbReference>
<gene>
    <name evidence="9" type="ORF">HID58_061015</name>
</gene>
<dbReference type="SUPFAM" id="SSF57959">
    <property type="entry name" value="Leucine zipper domain"/>
    <property type="match status" value="1"/>
</dbReference>
<dbReference type="Gene3D" id="3.80.10.10">
    <property type="entry name" value="Ribonuclease Inhibitor"/>
    <property type="match status" value="2"/>
</dbReference>
<organism evidence="9 10">
    <name type="scientific">Brassica napus</name>
    <name type="common">Rape</name>
    <dbReference type="NCBI Taxonomy" id="3708"/>
    <lineage>
        <taxon>Eukaryota</taxon>
        <taxon>Viridiplantae</taxon>
        <taxon>Streptophyta</taxon>
        <taxon>Embryophyta</taxon>
        <taxon>Tracheophyta</taxon>
        <taxon>Spermatophyta</taxon>
        <taxon>Magnoliopsida</taxon>
        <taxon>eudicotyledons</taxon>
        <taxon>Gunneridae</taxon>
        <taxon>Pentapetalae</taxon>
        <taxon>rosids</taxon>
        <taxon>malvids</taxon>
        <taxon>Brassicales</taxon>
        <taxon>Brassicaceae</taxon>
        <taxon>Brassiceae</taxon>
        <taxon>Brassica</taxon>
    </lineage>
</organism>
<dbReference type="SUPFAM" id="SSF81383">
    <property type="entry name" value="F-box domain"/>
    <property type="match status" value="1"/>
</dbReference>
<dbReference type="EMBL" id="JAGKQM010000014">
    <property type="protein sequence ID" value="KAH0884919.1"/>
    <property type="molecule type" value="Genomic_DNA"/>
</dbReference>
<feature type="domain" description="BZIP" evidence="8">
    <location>
        <begin position="742"/>
        <end position="794"/>
    </location>
</feature>
<feature type="compositionally biased region" description="Basic residues" evidence="7">
    <location>
        <begin position="642"/>
        <end position="661"/>
    </location>
</feature>
<keyword evidence="4" id="KW-0238">DNA-binding</keyword>
<feature type="compositionally biased region" description="Low complexity" evidence="7">
    <location>
        <begin position="54"/>
        <end position="63"/>
    </location>
</feature>
<evidence type="ECO:0000256" key="1">
    <source>
        <dbReference type="ARBA" id="ARBA00004123"/>
    </source>
</evidence>
<dbReference type="InterPro" id="IPR020983">
    <property type="entry name" value="Basic_leucine-zipper_C"/>
</dbReference>
<dbReference type="Proteomes" id="UP000824890">
    <property type="component" value="Unassembled WGS sequence"/>
</dbReference>
<keyword evidence="5" id="KW-0804">Transcription</keyword>
<evidence type="ECO:0000256" key="4">
    <source>
        <dbReference type="ARBA" id="ARBA00023125"/>
    </source>
</evidence>
<dbReference type="InterPro" id="IPR046347">
    <property type="entry name" value="bZIP_sf"/>
</dbReference>
<name>A0ABQ7ZXI5_BRANA</name>
<evidence type="ECO:0000256" key="2">
    <source>
        <dbReference type="ARBA" id="ARBA00007163"/>
    </source>
</evidence>
<comment type="similarity">
    <text evidence="2">Belongs to the bZIP family.</text>
</comment>
<evidence type="ECO:0000313" key="9">
    <source>
        <dbReference type="EMBL" id="KAH0884919.1"/>
    </source>
</evidence>
<feature type="compositionally biased region" description="Basic and acidic residues" evidence="7">
    <location>
        <begin position="584"/>
        <end position="605"/>
    </location>
</feature>
<dbReference type="PROSITE" id="PS50217">
    <property type="entry name" value="BZIP"/>
    <property type="match status" value="1"/>
</dbReference>
<comment type="subcellular location">
    <subcellularLocation>
        <location evidence="1">Nucleus</location>
    </subcellularLocation>
</comment>